<dbReference type="Proteomes" id="UP000249794">
    <property type="component" value="Unassembled WGS sequence"/>
</dbReference>
<keyword evidence="1" id="KW-1133">Transmembrane helix</keyword>
<reference evidence="3" key="1">
    <citation type="submission" date="2018-04" db="EMBL/GenBank/DDBJ databases">
        <authorList>
            <person name="Cornet L."/>
        </authorList>
    </citation>
    <scope>NUCLEOTIDE SEQUENCE [LARGE SCALE GENOMIC DNA]</scope>
</reference>
<dbReference type="EMBL" id="QBMP01000073">
    <property type="protein sequence ID" value="PZO56366.1"/>
    <property type="molecule type" value="Genomic_DNA"/>
</dbReference>
<comment type="caution">
    <text evidence="2">The sequence shown here is derived from an EMBL/GenBank/DDBJ whole genome shotgun (WGS) entry which is preliminary data.</text>
</comment>
<evidence type="ECO:0000313" key="3">
    <source>
        <dbReference type="Proteomes" id="UP000249794"/>
    </source>
</evidence>
<reference evidence="2 3" key="2">
    <citation type="submission" date="2018-06" db="EMBL/GenBank/DDBJ databases">
        <title>Metagenomic assembly of (sub)arctic Cyanobacteria and their associated microbiome from non-axenic cultures.</title>
        <authorList>
            <person name="Baurain D."/>
        </authorList>
    </citation>
    <scope>NUCLEOTIDE SEQUENCE [LARGE SCALE GENOMIC DNA]</scope>
    <source>
        <strain evidence="2">ULC027bin1</strain>
    </source>
</reference>
<gene>
    <name evidence="2" type="ORF">DCF15_08840</name>
</gene>
<sequence>MMSHFLRQIKKLKKDYAFWLPNLFAISTFGILGIFGIIYRGAGGRVIITLFQESFAQKRPYQGLLTGASEILWSLAAGILWFIFSYVKTQHPPATQYVQKSILYLSLLITLFLLDDNFRITLMLSFYFKIPKILIYGFYATLLISYSLKFNRFILKTPYLFLALSTSLLVLSSLADVMHPQGQGLPIMLEDGTKFIGILNLLIYCWKVGLSLIHDQHSEL</sequence>
<keyword evidence="1" id="KW-0812">Transmembrane</keyword>
<evidence type="ECO:0000256" key="1">
    <source>
        <dbReference type="SAM" id="Phobius"/>
    </source>
</evidence>
<protein>
    <submittedName>
        <fullName evidence="2">Uncharacterized protein</fullName>
    </submittedName>
</protein>
<feature type="transmembrane region" description="Helical" evidence="1">
    <location>
        <begin position="61"/>
        <end position="85"/>
    </location>
</feature>
<organism evidence="2 3">
    <name type="scientific">Phormidesmis priestleyi</name>
    <dbReference type="NCBI Taxonomy" id="268141"/>
    <lineage>
        <taxon>Bacteria</taxon>
        <taxon>Bacillati</taxon>
        <taxon>Cyanobacteriota</taxon>
        <taxon>Cyanophyceae</taxon>
        <taxon>Leptolyngbyales</taxon>
        <taxon>Leptolyngbyaceae</taxon>
        <taxon>Phormidesmis</taxon>
    </lineage>
</organism>
<keyword evidence="1" id="KW-0472">Membrane</keyword>
<feature type="transmembrane region" description="Helical" evidence="1">
    <location>
        <begin position="195"/>
        <end position="213"/>
    </location>
</feature>
<proteinExistence type="predicted"/>
<evidence type="ECO:0000313" key="2">
    <source>
        <dbReference type="EMBL" id="PZO56366.1"/>
    </source>
</evidence>
<accession>A0A2W4XGM0</accession>
<feature type="transmembrane region" description="Helical" evidence="1">
    <location>
        <begin position="20"/>
        <end position="41"/>
    </location>
</feature>
<feature type="transmembrane region" description="Helical" evidence="1">
    <location>
        <begin position="126"/>
        <end position="146"/>
    </location>
</feature>
<name>A0A2W4XGM0_9CYAN</name>
<feature type="transmembrane region" description="Helical" evidence="1">
    <location>
        <begin position="158"/>
        <end position="175"/>
    </location>
</feature>
<dbReference type="AlphaFoldDB" id="A0A2W4XGM0"/>
<feature type="transmembrane region" description="Helical" evidence="1">
    <location>
        <begin position="97"/>
        <end position="114"/>
    </location>
</feature>